<dbReference type="InterPro" id="IPR050579">
    <property type="entry name" value="PMP-22/EMP/MP20-like"/>
</dbReference>
<dbReference type="InterPro" id="IPR004031">
    <property type="entry name" value="PMP22/EMP/MP20/Claudin"/>
</dbReference>
<dbReference type="Proteomes" id="UP000507470">
    <property type="component" value="Unassembled WGS sequence"/>
</dbReference>
<keyword evidence="7" id="KW-1185">Reference proteome</keyword>
<dbReference type="GO" id="GO:0005886">
    <property type="term" value="C:plasma membrane"/>
    <property type="evidence" value="ECO:0007669"/>
    <property type="project" value="TreeGrafter"/>
</dbReference>
<name>A0A6J8CMK9_MYTCO</name>
<gene>
    <name evidence="6" type="ORF">MCOR_32132</name>
</gene>
<dbReference type="PANTHER" id="PTHR10671:SF108">
    <property type="entry name" value="CLAUDIN FAMILY PROTEIN-RELATED"/>
    <property type="match status" value="1"/>
</dbReference>
<reference evidence="6 7" key="1">
    <citation type="submission" date="2020-06" db="EMBL/GenBank/DDBJ databases">
        <authorList>
            <person name="Li R."/>
            <person name="Bekaert M."/>
        </authorList>
    </citation>
    <scope>NUCLEOTIDE SEQUENCE [LARGE SCALE GENOMIC DNA]</scope>
    <source>
        <strain evidence="7">wild</strain>
    </source>
</reference>
<evidence type="ECO:0000256" key="2">
    <source>
        <dbReference type="ARBA" id="ARBA00022692"/>
    </source>
</evidence>
<organism evidence="6 7">
    <name type="scientific">Mytilus coruscus</name>
    <name type="common">Sea mussel</name>
    <dbReference type="NCBI Taxonomy" id="42192"/>
    <lineage>
        <taxon>Eukaryota</taxon>
        <taxon>Metazoa</taxon>
        <taxon>Spiralia</taxon>
        <taxon>Lophotrochozoa</taxon>
        <taxon>Mollusca</taxon>
        <taxon>Bivalvia</taxon>
        <taxon>Autobranchia</taxon>
        <taxon>Pteriomorphia</taxon>
        <taxon>Mytilida</taxon>
        <taxon>Mytiloidea</taxon>
        <taxon>Mytilidae</taxon>
        <taxon>Mytilinae</taxon>
        <taxon>Mytilus</taxon>
    </lineage>
</organism>
<comment type="subcellular location">
    <subcellularLocation>
        <location evidence="1">Membrane</location>
        <topology evidence="1">Multi-pass membrane protein</topology>
    </subcellularLocation>
</comment>
<evidence type="ECO:0000256" key="1">
    <source>
        <dbReference type="ARBA" id="ARBA00004141"/>
    </source>
</evidence>
<dbReference type="Pfam" id="PF00822">
    <property type="entry name" value="PMP22_Claudin"/>
    <property type="match status" value="1"/>
</dbReference>
<evidence type="ECO:0008006" key="8">
    <source>
        <dbReference type="Google" id="ProtNLM"/>
    </source>
</evidence>
<dbReference type="EMBL" id="CACVKT020005753">
    <property type="protein sequence ID" value="CAC5397713.1"/>
    <property type="molecule type" value="Genomic_DNA"/>
</dbReference>
<feature type="transmembrane region" description="Helical" evidence="5">
    <location>
        <begin position="107"/>
        <end position="131"/>
    </location>
</feature>
<feature type="transmembrane region" description="Helical" evidence="5">
    <location>
        <begin position="81"/>
        <end position="100"/>
    </location>
</feature>
<keyword evidence="4 5" id="KW-0472">Membrane</keyword>
<feature type="transmembrane region" description="Helical" evidence="5">
    <location>
        <begin position="143"/>
        <end position="164"/>
    </location>
</feature>
<dbReference type="Gene3D" id="1.20.140.150">
    <property type="match status" value="1"/>
</dbReference>
<dbReference type="PANTHER" id="PTHR10671">
    <property type="entry name" value="EPITHELIAL MEMBRANE PROTEIN-RELATED"/>
    <property type="match status" value="1"/>
</dbReference>
<evidence type="ECO:0000256" key="4">
    <source>
        <dbReference type="ARBA" id="ARBA00023136"/>
    </source>
</evidence>
<accession>A0A6J8CMK9</accession>
<keyword evidence="3 5" id="KW-1133">Transmembrane helix</keyword>
<protein>
    <recommendedName>
        <fullName evidence="8">CACNG5</fullName>
    </recommendedName>
</protein>
<evidence type="ECO:0000256" key="3">
    <source>
        <dbReference type="ARBA" id="ARBA00022989"/>
    </source>
</evidence>
<keyword evidence="2 5" id="KW-0812">Transmembrane</keyword>
<dbReference type="OrthoDB" id="6097653at2759"/>
<evidence type="ECO:0000313" key="6">
    <source>
        <dbReference type="EMBL" id="CAC5397713.1"/>
    </source>
</evidence>
<feature type="transmembrane region" description="Helical" evidence="5">
    <location>
        <begin position="12"/>
        <end position="34"/>
    </location>
</feature>
<evidence type="ECO:0000256" key="5">
    <source>
        <dbReference type="SAM" id="Phobius"/>
    </source>
</evidence>
<proteinExistence type="predicted"/>
<sequence length="166" mass="17964">MEIAGIPMLTFVGFILTIVALVVDLIGFAAPYWWYIETGNTKTYGGIWKLCGDTGVSTSCADYVDIKNLPSWLEAVQAMETIGFLCLIAALVVVILKLFVLKDKPILKWVAVGCLAAAAAFILIGVCIYGGEAQEIYTDNLHFAFAFVIIAAIIAIIASIMFCLDK</sequence>
<evidence type="ECO:0000313" key="7">
    <source>
        <dbReference type="Proteomes" id="UP000507470"/>
    </source>
</evidence>
<dbReference type="AlphaFoldDB" id="A0A6J8CMK9"/>